<feature type="compositionally biased region" description="Basic residues" evidence="1">
    <location>
        <begin position="785"/>
        <end position="795"/>
    </location>
</feature>
<evidence type="ECO:0000256" key="1">
    <source>
        <dbReference type="SAM" id="MobiDB-lite"/>
    </source>
</evidence>
<feature type="region of interest" description="Disordered" evidence="1">
    <location>
        <begin position="564"/>
        <end position="647"/>
    </location>
</feature>
<name>A0A388L4Z0_CHABU</name>
<dbReference type="Gramene" id="GBG77371">
    <property type="protein sequence ID" value="GBG77371"/>
    <property type="gene ID" value="CBR_g23702"/>
</dbReference>
<dbReference type="PANTHER" id="PTHR19446">
    <property type="entry name" value="REVERSE TRANSCRIPTASES"/>
    <property type="match status" value="1"/>
</dbReference>
<dbReference type="Pfam" id="PF00078">
    <property type="entry name" value="RVT_1"/>
    <property type="match status" value="1"/>
</dbReference>
<protein>
    <recommendedName>
        <fullName evidence="2">Reverse transcriptase domain-containing protein</fullName>
    </recommendedName>
</protein>
<feature type="compositionally biased region" description="Polar residues" evidence="1">
    <location>
        <begin position="587"/>
        <end position="598"/>
    </location>
</feature>
<dbReference type="Gene3D" id="3.60.10.10">
    <property type="entry name" value="Endonuclease/exonuclease/phosphatase"/>
    <property type="match status" value="1"/>
</dbReference>
<evidence type="ECO:0000313" key="3">
    <source>
        <dbReference type="EMBL" id="GBG77371.1"/>
    </source>
</evidence>
<dbReference type="OrthoDB" id="10070415at2759"/>
<feature type="region of interest" description="Disordered" evidence="1">
    <location>
        <begin position="728"/>
        <end position="838"/>
    </location>
</feature>
<evidence type="ECO:0000259" key="2">
    <source>
        <dbReference type="Pfam" id="PF00078"/>
    </source>
</evidence>
<feature type="domain" description="Reverse transcriptase" evidence="2">
    <location>
        <begin position="1383"/>
        <end position="1471"/>
    </location>
</feature>
<reference evidence="3 4" key="1">
    <citation type="journal article" date="2018" name="Cell">
        <title>The Chara Genome: Secondary Complexity and Implications for Plant Terrestrialization.</title>
        <authorList>
            <person name="Nishiyama T."/>
            <person name="Sakayama H."/>
            <person name="Vries J.D."/>
            <person name="Buschmann H."/>
            <person name="Saint-Marcoux D."/>
            <person name="Ullrich K.K."/>
            <person name="Haas F.B."/>
            <person name="Vanderstraeten L."/>
            <person name="Becker D."/>
            <person name="Lang D."/>
            <person name="Vosolsobe S."/>
            <person name="Rombauts S."/>
            <person name="Wilhelmsson P.K.I."/>
            <person name="Janitza P."/>
            <person name="Kern R."/>
            <person name="Heyl A."/>
            <person name="Rumpler F."/>
            <person name="Villalobos L.I.A.C."/>
            <person name="Clay J.M."/>
            <person name="Skokan R."/>
            <person name="Toyoda A."/>
            <person name="Suzuki Y."/>
            <person name="Kagoshima H."/>
            <person name="Schijlen E."/>
            <person name="Tajeshwar N."/>
            <person name="Catarino B."/>
            <person name="Hetherington A.J."/>
            <person name="Saltykova A."/>
            <person name="Bonnot C."/>
            <person name="Breuninger H."/>
            <person name="Symeonidi A."/>
            <person name="Radhakrishnan G.V."/>
            <person name="Van Nieuwerburgh F."/>
            <person name="Deforce D."/>
            <person name="Chang C."/>
            <person name="Karol K.G."/>
            <person name="Hedrich R."/>
            <person name="Ulvskov P."/>
            <person name="Glockner G."/>
            <person name="Delwiche C.F."/>
            <person name="Petrasek J."/>
            <person name="Van de Peer Y."/>
            <person name="Friml J."/>
            <person name="Beilby M."/>
            <person name="Dolan L."/>
            <person name="Kohara Y."/>
            <person name="Sugano S."/>
            <person name="Fujiyama A."/>
            <person name="Delaux P.-M."/>
            <person name="Quint M."/>
            <person name="TheiBen G."/>
            <person name="Hagemann M."/>
            <person name="Harholt J."/>
            <person name="Dunand C."/>
            <person name="Zachgo S."/>
            <person name="Langdale J."/>
            <person name="Maumus F."/>
            <person name="Straeten D.V.D."/>
            <person name="Gould S.B."/>
            <person name="Rensing S.A."/>
        </authorList>
    </citation>
    <scope>NUCLEOTIDE SEQUENCE [LARGE SCALE GENOMIC DNA]</scope>
    <source>
        <strain evidence="3 4">S276</strain>
    </source>
</reference>
<dbReference type="SUPFAM" id="SSF56219">
    <property type="entry name" value="DNase I-like"/>
    <property type="match status" value="1"/>
</dbReference>
<sequence length="1488" mass="166880">MLAVRSSAKVGGAQLDCWRGVESERKCRWEEREIGNRHHLGKGQPREPLPDPSICHVAASWACWHRPRSRWSCETMGLVAPLAVRQHFECIGANSMVGFIHNAGKWRVVQLESMAAAALSPREKLMLPPSALRCKHCSCPLLRKREREGGEERCGERGRVVKGGGGGGLGRLHASRIEERAEGAATWQGPRKDQGTLRTISESIRGIGGRVVRARSGQGGLRLLLSSHVTCHDGGKRGGWSGSHGDAVWKSFSLTKADFNRVVDYGLLTWQVRRCDTSAKWVAEASPSGWSWWRQNRRADGGKKKEEDKKRAETDKEVVMRRKVKVTRVENPGEMVVEGTEVRFKLNTSLDDIKVKWLKERTVTVVFRDEARFLLRRVKDDLVRAFEDGWIIGNGDLPQNERRGRIKIEGPGVASYVAKAKDVDEFMIAEQLVEVTLGDTTYKILFKPWMTRVEFRNLRKQEEDGVFWVMALQIPLDDMPFIYAQIEKAIGKIILAHPTNADPRGPALVNARFDLVPEARPNMKDVLWIETAKGDTLEIKLASSGTIKCRTCKQFFHSEQECRRNEGQHAGGPGSSCQPQQQHQRQATPLNSGGQNPRYQGPLGPRPIIPAPSGAASHRGMIRMNPTFSPQGNGRNIQGMQQQAGGRSMLGDMGGGGPFQGQMGVGMAGGFPQGPGQNGGQGIYGVPIHQGGQLGAWQGGGVSTEWLLANGIHPALWAGLLNAHGGTPLRSQGGGTTTQQGQVPFGMQEGRQGYPETEQPIGGRPSEATGGDRAGPSMGPDQSRNKSRGAGKQRRLSTTLQPEITPEPSRGSRLSRSGSEKSVGQDFGMATPGKRQRGIGAGNRIKFYTSLVDARITEQKLMELEPLGLRLIPMSQFMEAKKQELAKFMISPIMITADAIAELKSRLPKDKKLGSSFLKTTLTQSWPETKLDNEKLAMLGRWWEGPQIWSAAKDTKGGVGILIHRDLGMQILDYYADLWGRWAWVVLQEEEHNVIWAIASVYAPVRRKERISIFEELRVALRTWTTSSLAGIGTRDLHPTEMGYTWFSHRGKGRRLDYLLVGGNLKNQLINIEETINPVSDHKPVTGQFNIGTEQLKGRGYFKLNTLNLQSEGLSQWTQGFWERWQKQKDHFATLADWWEAGSRILSKLLDVFSRILALNRNREERRCWKQVQIAEENMKRHPISELTWGKERARRLAIWDEKQQEKSELWAERLKVKGLEVYDRMTRETFQRLSPARTATTLKELRHPFDPEEPTTADPKALCRYAALYFQDILTSRRQEEGGDTDLATDSDHWNNTTVRLTTQGRLDLDRPIAKEEAEQALKAMANGKTPGNDGLPVEFYRKHRNHLGEDLVAIYNEVQMGGRLPNSACRGIISILFKKGDTSDIRNWRPILLLNVSYKILAKVLARRLGMYLPDLVEDDQAAFVRGRYIYENIVTTVEVLEVVSQEDLDVTVLLLDMEKAYDRVNWLRKGRHLNVQQRRLSAQAP</sequence>
<dbReference type="InterPro" id="IPR036691">
    <property type="entry name" value="Endo/exonu/phosph_ase_sf"/>
</dbReference>
<dbReference type="EMBL" id="BFEA01000266">
    <property type="protein sequence ID" value="GBG77371.1"/>
    <property type="molecule type" value="Genomic_DNA"/>
</dbReference>
<keyword evidence="4" id="KW-1185">Reference proteome</keyword>
<comment type="caution">
    <text evidence="3">The sequence shown here is derived from an EMBL/GenBank/DDBJ whole genome shotgun (WGS) entry which is preliminary data.</text>
</comment>
<feature type="compositionally biased region" description="Polar residues" evidence="1">
    <location>
        <begin position="626"/>
        <end position="644"/>
    </location>
</feature>
<organism evidence="3 4">
    <name type="scientific">Chara braunii</name>
    <name type="common">Braun's stonewort</name>
    <dbReference type="NCBI Taxonomy" id="69332"/>
    <lineage>
        <taxon>Eukaryota</taxon>
        <taxon>Viridiplantae</taxon>
        <taxon>Streptophyta</taxon>
        <taxon>Charophyceae</taxon>
        <taxon>Charales</taxon>
        <taxon>Characeae</taxon>
        <taxon>Chara</taxon>
    </lineage>
</organism>
<feature type="region of interest" description="Disordered" evidence="1">
    <location>
        <begin position="293"/>
        <end position="312"/>
    </location>
</feature>
<evidence type="ECO:0000313" key="4">
    <source>
        <dbReference type="Proteomes" id="UP000265515"/>
    </source>
</evidence>
<dbReference type="Proteomes" id="UP000265515">
    <property type="component" value="Unassembled WGS sequence"/>
</dbReference>
<dbReference type="InterPro" id="IPR000477">
    <property type="entry name" value="RT_dom"/>
</dbReference>
<accession>A0A388L4Z0</accession>
<gene>
    <name evidence="3" type="ORF">CBR_g23702</name>
</gene>
<feature type="compositionally biased region" description="Basic and acidic residues" evidence="1">
    <location>
        <begin position="297"/>
        <end position="312"/>
    </location>
</feature>
<proteinExistence type="predicted"/>